<gene>
    <name evidence="1" type="primary">FBXO11</name>
</gene>
<dbReference type="EMBL" id="HF583907">
    <property type="protein sequence ID" value="CCQ43404.1"/>
    <property type="molecule type" value="Genomic_DNA"/>
</dbReference>
<sequence>MMMCLQIWLQKNQVLVHKIVHTNFVEKLFCRKEQRVPQRTVWRAPQLQLQKTLVIVQNVQECLENHKIYQQHLLNSIFRRNCQMKWF</sequence>
<dbReference type="OrthoDB" id="427974at2759"/>
<accession>L8E8F1</accession>
<evidence type="ECO:0000313" key="1">
    <source>
        <dbReference type="EMBL" id="CCQ43404.1"/>
    </source>
</evidence>
<protein>
    <submittedName>
        <fullName evidence="1">Alternative protein FBXO11</fullName>
    </submittedName>
</protein>
<dbReference type="PeptideAtlas" id="L8E8F1"/>
<name>L8E8F1_HUMAN</name>
<dbReference type="ChiTaRS" id="FBXO11">
    <property type="organism name" value="human"/>
</dbReference>
<reference evidence="1" key="1">
    <citation type="journal article" date="2013" name="PLoS ONE">
        <title>Direct detection of alternative open reading frames translation products in human significantly expands the proteome.</title>
        <authorList>
            <person name="Vanderperre B."/>
            <person name="Lucier J.-F."/>
            <person name="Motard J."/>
            <person name="Tremblay G."/>
            <person name="Vanderperre S."/>
            <person name="Wisztorski M."/>
            <person name="Salzet M."/>
            <person name="Boisvert F.-M."/>
            <person name="Roucou X."/>
        </authorList>
    </citation>
    <scope>NUCLEOTIDE SEQUENCE</scope>
</reference>
<proteinExistence type="predicted"/>
<dbReference type="AlphaFoldDB" id="L8E8F1"/>
<organism evidence="1">
    <name type="scientific">Homo sapiens</name>
    <name type="common">Human</name>
    <dbReference type="NCBI Taxonomy" id="9606"/>
    <lineage>
        <taxon>Eukaryota</taxon>
        <taxon>Metazoa</taxon>
        <taxon>Chordata</taxon>
        <taxon>Craniata</taxon>
        <taxon>Vertebrata</taxon>
        <taxon>Euteleostomi</taxon>
        <taxon>Mammalia</taxon>
        <taxon>Eutheria</taxon>
        <taxon>Euarchontoglires</taxon>
        <taxon>Primates</taxon>
        <taxon>Haplorrhini</taxon>
        <taxon>Catarrhini</taxon>
        <taxon>Hominidae</taxon>
        <taxon>Homo</taxon>
    </lineage>
</organism>